<keyword evidence="1" id="KW-0479">Metal-binding</keyword>
<dbReference type="PROSITE" id="PS50158">
    <property type="entry name" value="ZF_CCHC"/>
    <property type="match status" value="1"/>
</dbReference>
<evidence type="ECO:0000259" key="3">
    <source>
        <dbReference type="PROSITE" id="PS50158"/>
    </source>
</evidence>
<evidence type="ECO:0000313" key="5">
    <source>
        <dbReference type="Proteomes" id="UP001189429"/>
    </source>
</evidence>
<proteinExistence type="predicted"/>
<evidence type="ECO:0000256" key="1">
    <source>
        <dbReference type="PROSITE-ProRule" id="PRU00047"/>
    </source>
</evidence>
<evidence type="ECO:0000313" key="4">
    <source>
        <dbReference type="EMBL" id="CAK0872254.1"/>
    </source>
</evidence>
<dbReference type="InterPro" id="IPR001878">
    <property type="entry name" value="Znf_CCHC"/>
</dbReference>
<accession>A0ABN9VIS4</accession>
<keyword evidence="1" id="KW-0863">Zinc-finger</keyword>
<dbReference type="EMBL" id="CAUYUJ010017153">
    <property type="protein sequence ID" value="CAK0872254.1"/>
    <property type="molecule type" value="Genomic_DNA"/>
</dbReference>
<feature type="compositionally biased region" description="Basic and acidic residues" evidence="2">
    <location>
        <begin position="288"/>
        <end position="308"/>
    </location>
</feature>
<organism evidence="4 5">
    <name type="scientific">Prorocentrum cordatum</name>
    <dbReference type="NCBI Taxonomy" id="2364126"/>
    <lineage>
        <taxon>Eukaryota</taxon>
        <taxon>Sar</taxon>
        <taxon>Alveolata</taxon>
        <taxon>Dinophyceae</taxon>
        <taxon>Prorocentrales</taxon>
        <taxon>Prorocentraceae</taxon>
        <taxon>Prorocentrum</taxon>
    </lineage>
</organism>
<reference evidence="4" key="1">
    <citation type="submission" date="2023-10" db="EMBL/GenBank/DDBJ databases">
        <authorList>
            <person name="Chen Y."/>
            <person name="Shah S."/>
            <person name="Dougan E. K."/>
            <person name="Thang M."/>
            <person name="Chan C."/>
        </authorList>
    </citation>
    <scope>NUCLEOTIDE SEQUENCE [LARGE SCALE GENOMIC DNA]</scope>
</reference>
<evidence type="ECO:0000256" key="2">
    <source>
        <dbReference type="SAM" id="MobiDB-lite"/>
    </source>
</evidence>
<keyword evidence="5" id="KW-1185">Reference proteome</keyword>
<name>A0ABN9VIS4_9DINO</name>
<feature type="compositionally biased region" description="Basic and acidic residues" evidence="2">
    <location>
        <begin position="270"/>
        <end position="281"/>
    </location>
</feature>
<feature type="region of interest" description="Disordered" evidence="2">
    <location>
        <begin position="270"/>
        <end position="308"/>
    </location>
</feature>
<protein>
    <recommendedName>
        <fullName evidence="3">CCHC-type domain-containing protein</fullName>
    </recommendedName>
</protein>
<sequence>MLGKPDKFSGELDDIAKYKDGVTWENWSFVLAAYCMAVDPHMAELMRDAAKVDAEAFAHEDLDEEAQRVNTNLYYILVLTCKDKAEGIVKSVPSGEGLEAWRLLCLEFEPKVPSSFSGMLDSTLYPNVQENDPIKGIASWEALVQSYEEQTGEKVRESIKKSVLSTRLAPSKLREHLMLNATRLTTYALVRAEVLNYLRSKQAAMALSGPAPMDLDALTFGKFGKDSKGRCGKDKNNGKGYDQSATQPCRHCGKKGHKLMECRKATQDMKDGQITKEDLRKTSKGKGKGKDKSDKTKNTPAPDKPKDQYMKYLGYDYDAEEGYTFMLDENGTEELDHISGLDHTETIIAVRDLTKGAQGAWFDEGGGAVVNPKVSQRFKEMIEYENANSQMNRPLRISKRRGIYSFDVDASTLCPLEGDEPEHAQQLAEQEAEIETDEARPPKVKKERYTPTAEEIAIHEKTHMPYRAPTIPVISMDYCFVNTELETEIVNILVMVQKPEDASASFMVIHKGPSEYVNSAVEFYLDVWGALYQEPSLQAVITAVKNKRKHSTQVEMAPKGSHQSSGAIENAVGRVESLLRTLHSELEVKLEVKIGPKSLIMPWLVRHVGYLPTRFAIKTDGRTAWGRLGRAKFKSELGTIGETIDYKIQAKDYSKQEPRWGEGIFLGRRDESDEIIVGTSRGIEHARTMKLKATEDKYNKEVYNTVIGVPWNPRGLEVKDQNEVVRRRKYITKALIEEYGHQMGVQHAKGTHPYTTRGTQVGHHFGRELQIEQDAEMTGNAIVAGGDVAPTTPGREEAMEIGIIMSITKDGDRHVCEELEPRVNYDKLVGDGVYRDACTGKELLKELVINGRTKEMECIGEFEVFEWVPLEDWM</sequence>
<keyword evidence="1" id="KW-0862">Zinc</keyword>
<feature type="domain" description="CCHC-type" evidence="3">
    <location>
        <begin position="249"/>
        <end position="264"/>
    </location>
</feature>
<dbReference type="Proteomes" id="UP001189429">
    <property type="component" value="Unassembled WGS sequence"/>
</dbReference>
<gene>
    <name evidence="4" type="ORF">PCOR1329_LOCUS57779</name>
</gene>
<comment type="caution">
    <text evidence="4">The sequence shown here is derived from an EMBL/GenBank/DDBJ whole genome shotgun (WGS) entry which is preliminary data.</text>
</comment>